<dbReference type="EMBL" id="LLWH01000218">
    <property type="protein sequence ID" value="KQB51904.1"/>
    <property type="molecule type" value="Genomic_DNA"/>
</dbReference>
<protein>
    <submittedName>
        <fullName evidence="1">Binary cytotoxin component</fullName>
    </submittedName>
</protein>
<proteinExistence type="predicted"/>
<dbReference type="RefSeq" id="WP_055104588.1">
    <property type="nucleotide sequence ID" value="NZ_LLWH01000218.1"/>
</dbReference>
<name>A0A0Q0SKE9_9PSED</name>
<accession>A0A0Q0SKE9</accession>
<dbReference type="CDD" id="cd22657">
    <property type="entry name" value="ClyA_XaxA-like"/>
    <property type="match status" value="1"/>
</dbReference>
<comment type="caution">
    <text evidence="1">The sequence shown here is derived from an EMBL/GenBank/DDBJ whole genome shotgun (WGS) entry which is preliminary data.</text>
</comment>
<reference evidence="1 2" key="1">
    <citation type="submission" date="2015-10" db="EMBL/GenBank/DDBJ databases">
        <title>Pseudomonas helleri sp. nov. and Pseudomonas weihenstephanensis sp. nov., isolated from raw cows milk.</title>
        <authorList>
            <person name="Von Neubeck M."/>
            <person name="Huptas C."/>
            <person name="Wenning M."/>
            <person name="Scherer S."/>
        </authorList>
    </citation>
    <scope>NUCLEOTIDE SEQUENCE [LARGE SCALE GENOMIC DNA]</scope>
    <source>
        <strain evidence="1 2">BSTT44</strain>
    </source>
</reference>
<keyword evidence="2" id="KW-1185">Reference proteome</keyword>
<sequence length="412" mass="46194">MQGIENAVRVKPGAGSIDESRLIEEMSTLEAAVHIPSFYIQVLAGAKDSAVPQKEIGFIIRRSDIFAVRQYVRYAKLLPLDIKVITEKVGGVQGVELNPKNILEFHLDVVAHADTWGELERATKELSRELNKFSDGFLTTGKAILDIIDKVELGRFVTGTLDDLTDKEKETLGDIFFDFDELKAVDIIKDYVLEIKGVTESYIKKVDGVGALAAEFERVLSDHLIHQINRILKAHSDSGALTEHKDIVERLRELEIEIEELLADYKRQVGYSFTGLPFGAVGLAVTGGIFGSKAELTRARKNERIAERKILLSKKKDQERLIALLDQSHQCFGDLRGRMFAAEQGAKQLAQVWDYIAKYLGEAAEALDGVDTFVKLHQFKLDFKQLLNPWARVSDYTVQISNAFNDALEESR</sequence>
<evidence type="ECO:0000313" key="1">
    <source>
        <dbReference type="EMBL" id="KQB51904.1"/>
    </source>
</evidence>
<dbReference type="Gene3D" id="1.20.1170.10">
    <property type="match status" value="1"/>
</dbReference>
<dbReference type="STRING" id="1563157.AQS70_16535"/>
<dbReference type="SUPFAM" id="SSF58100">
    <property type="entry name" value="Bacterial hemolysins"/>
    <property type="match status" value="1"/>
</dbReference>
<dbReference type="NCBIfam" id="NF033928">
    <property type="entry name" value="alph_xenorhab_A"/>
    <property type="match status" value="1"/>
</dbReference>
<gene>
    <name evidence="1" type="ORF">AQS70_16535</name>
</gene>
<dbReference type="AlphaFoldDB" id="A0A0Q0SKE9"/>
<evidence type="ECO:0000313" key="2">
    <source>
        <dbReference type="Proteomes" id="UP000050342"/>
    </source>
</evidence>
<organism evidence="1 2">
    <name type="scientific">Pseudomonas endophytica</name>
    <dbReference type="NCBI Taxonomy" id="1563157"/>
    <lineage>
        <taxon>Bacteria</taxon>
        <taxon>Pseudomonadati</taxon>
        <taxon>Pseudomonadota</taxon>
        <taxon>Gammaproteobacteria</taxon>
        <taxon>Pseudomonadales</taxon>
        <taxon>Pseudomonadaceae</taxon>
        <taxon>Pseudomonas</taxon>
    </lineage>
</organism>
<dbReference type="OrthoDB" id="6844944at2"/>
<dbReference type="Proteomes" id="UP000050342">
    <property type="component" value="Unassembled WGS sequence"/>
</dbReference>